<proteinExistence type="predicted"/>
<comment type="caution">
    <text evidence="1">The sequence shown here is derived from an EMBL/GenBank/DDBJ whole genome shotgun (WGS) entry which is preliminary data.</text>
</comment>
<dbReference type="Proteomes" id="UP000278653">
    <property type="component" value="Unassembled WGS sequence"/>
</dbReference>
<dbReference type="AlphaFoldDB" id="A0A428B869"/>
<evidence type="ECO:0008006" key="3">
    <source>
        <dbReference type="Google" id="ProtNLM"/>
    </source>
</evidence>
<name>A0A428B869_STRMT</name>
<dbReference type="EMBL" id="RJNH01000013">
    <property type="protein sequence ID" value="RSI59634.1"/>
    <property type="molecule type" value="Genomic_DNA"/>
</dbReference>
<dbReference type="RefSeq" id="WP_125448079.1">
    <property type="nucleotide sequence ID" value="NZ_RJNH01000013.1"/>
</dbReference>
<accession>A0A428B869</accession>
<protein>
    <recommendedName>
        <fullName evidence="3">Phage protein</fullName>
    </recommendedName>
</protein>
<organism evidence="1 2">
    <name type="scientific">Streptococcus mitis</name>
    <dbReference type="NCBI Taxonomy" id="28037"/>
    <lineage>
        <taxon>Bacteria</taxon>
        <taxon>Bacillati</taxon>
        <taxon>Bacillota</taxon>
        <taxon>Bacilli</taxon>
        <taxon>Lactobacillales</taxon>
        <taxon>Streptococcaceae</taxon>
        <taxon>Streptococcus</taxon>
        <taxon>Streptococcus mitis group</taxon>
    </lineage>
</organism>
<reference evidence="1 2" key="1">
    <citation type="submission" date="2018-11" db="EMBL/GenBank/DDBJ databases">
        <title>Species Designations Belie Phenotypic and Genotypic Heterogeneity in Oral Streptococci.</title>
        <authorList>
            <person name="Velsko I."/>
        </authorList>
    </citation>
    <scope>NUCLEOTIDE SEQUENCE [LARGE SCALE GENOMIC DNA]</scope>
    <source>
        <strain evidence="1 2">BCC15</strain>
    </source>
</reference>
<sequence>MENVNVIDEKEAVVNEFMLTLAEAKLLEELSEPHSPDIDLIHNLLCDELPYDIDLVTGILKEGRSIGGAYQYAYDLAFKQYQSMEHKVDGVRGAAVHHTKVFEWVVEYFKLEHIEVEKPKPVANLTASDLLRKKLASVPKVEEVLEVVEEDENLRIEKGGQVTFDLFGGEVE</sequence>
<gene>
    <name evidence="1" type="ORF">D8865_09175</name>
</gene>
<evidence type="ECO:0000313" key="1">
    <source>
        <dbReference type="EMBL" id="RSI59634.1"/>
    </source>
</evidence>
<evidence type="ECO:0000313" key="2">
    <source>
        <dbReference type="Proteomes" id="UP000278653"/>
    </source>
</evidence>